<feature type="repeat" description="ANK" evidence="3">
    <location>
        <begin position="1002"/>
        <end position="1034"/>
    </location>
</feature>
<organism evidence="4 5">
    <name type="scientific">Phaedon cochleariae</name>
    <name type="common">Mustard beetle</name>
    <dbReference type="NCBI Taxonomy" id="80249"/>
    <lineage>
        <taxon>Eukaryota</taxon>
        <taxon>Metazoa</taxon>
        <taxon>Ecdysozoa</taxon>
        <taxon>Arthropoda</taxon>
        <taxon>Hexapoda</taxon>
        <taxon>Insecta</taxon>
        <taxon>Pterygota</taxon>
        <taxon>Neoptera</taxon>
        <taxon>Endopterygota</taxon>
        <taxon>Coleoptera</taxon>
        <taxon>Polyphaga</taxon>
        <taxon>Cucujiformia</taxon>
        <taxon>Chrysomeloidea</taxon>
        <taxon>Chrysomelidae</taxon>
        <taxon>Chrysomelinae</taxon>
        <taxon>Chrysomelini</taxon>
        <taxon>Phaedon</taxon>
    </lineage>
</organism>
<feature type="repeat" description="ANK" evidence="3">
    <location>
        <begin position="1067"/>
        <end position="1099"/>
    </location>
</feature>
<dbReference type="Proteomes" id="UP001153737">
    <property type="component" value="Chromosome 15"/>
</dbReference>
<keyword evidence="5" id="KW-1185">Reference proteome</keyword>
<dbReference type="Gene3D" id="3.40.50.300">
    <property type="entry name" value="P-loop containing nucleotide triphosphate hydrolases"/>
    <property type="match status" value="1"/>
</dbReference>
<evidence type="ECO:0008006" key="6">
    <source>
        <dbReference type="Google" id="ProtNLM"/>
    </source>
</evidence>
<dbReference type="SMART" id="SM00248">
    <property type="entry name" value="ANK"/>
    <property type="match status" value="7"/>
</dbReference>
<protein>
    <recommendedName>
        <fullName evidence="6">NACHT domain-containing protein</fullName>
    </recommendedName>
</protein>
<name>A0A9P0DQ20_PHACE</name>
<proteinExistence type="predicted"/>
<feature type="repeat" description="ANK" evidence="3">
    <location>
        <begin position="1100"/>
        <end position="1132"/>
    </location>
</feature>
<reference evidence="4" key="2">
    <citation type="submission" date="2022-10" db="EMBL/GenBank/DDBJ databases">
        <authorList>
            <consortium name="ENA_rothamsted_submissions"/>
            <consortium name="culmorum"/>
            <person name="King R."/>
        </authorList>
    </citation>
    <scope>NUCLEOTIDE SEQUENCE</scope>
</reference>
<feature type="repeat" description="ANK" evidence="3">
    <location>
        <begin position="969"/>
        <end position="1001"/>
    </location>
</feature>
<dbReference type="EMBL" id="OU896721">
    <property type="protein sequence ID" value="CAH1153955.1"/>
    <property type="molecule type" value="Genomic_DNA"/>
</dbReference>
<accession>A0A9P0DQ20</accession>
<dbReference type="SUPFAM" id="SSF52540">
    <property type="entry name" value="P-loop containing nucleoside triphosphate hydrolases"/>
    <property type="match status" value="1"/>
</dbReference>
<sequence>MANNDAGRGGTEYQMKVFALIALQAFSSRHHEKWILSIENELAGKFDDVVFESENGRNDYLIQCKHKRNRSLFPWKHLLPKYYNSYKELIISGLFKPKLLILCSNIGPSDGDFFDTELMKIDIFPGETNSFKFKSSKVREVQGILEASDNHSKNFCEKFRFFHIDDSAIEDGIKIKLEDAQHTFGGKFSKLDFMEKIDKCFQGKLEKKRRIGKSHVIAFLYDWRSQDYLGKLDSFGINFKQLYTFGKQNMINIVAVNDHFLNLLKIHRSLLRVDSPTNNGQLYKKDQLLFIDPSVGSNILEKIIVSFELPGYCILVISLNNSNQFRIIQSRLYEILNNDKKHYKKVIILSKVPIQNDVIEDEIKFTDLTEACQTTLLSKSVNFQEKDLPIHQLLNNSVSNIDLIIDQKTIIDLIYGEHIKIGAAIRNLGEIEPYYMERKFILSIEDKTYEFTEQDVCNSVGQPGKFVLISDGAGMGKTTILTKLGCLIKDKYPSSFLIRVDLNMFTSIFKKFQKAGIQSIDLEEILRSKDKNYLKNSFEQTFFSNTRNIILMIDAVDEISPNYTSLVQNFILKTSECENIFKIFVTTRPHLTRQLESILNTRSYRLLPYSTSEQTDFLKKYWRKNLRIDDEEKLSKCEIFAEKLICKLGGSIGNTSWNLIGIPLQTRMIAEIFQGSDDKKNEWMCCKDFLLSEEKTLELPDQLNVTKLYDMFVEKKGEIFIEDKCNTQGNVTTEEIVSKHYEDAKNEHQKLAARLLLKDRQCSLMNISKIITNSSKETIIRMGMLQEIGDELLFVHQTFAEYFLAKAIWTQLKGIEERNEYLMFLMENVFINGEFEVVRAFLESILANEYPSIPKEVFEICGSTVDNINWHESKNINHLAKEGRKNILKLILEKSQNSKDVFENHIFSTNNYWRSISSRLWLRMINRKKILEIVDETTGRTILSEALKFQEIIEFLLDKGADVNQRDKQGRTILHYAAGACKIELVKYLVNRGATINVPDIGGETPLLRSVDINSTELFFYFIENGADVNAKSGETTPLHCAVIKQNFEIVEELLKRGANIHDKNDEGGTALHWAAFKGTVKILNNLLEKGAKVNDQDIYGDTPLHWAAEQGHLDCLKILVDSGGDVDIQNKKGQNILDIAFSFKRDEIIRYLHDRPIIEKLRKKYGIFIE</sequence>
<keyword evidence="2 3" id="KW-0040">ANK repeat</keyword>
<dbReference type="PROSITE" id="PS50088">
    <property type="entry name" value="ANK_REPEAT"/>
    <property type="match status" value="5"/>
</dbReference>
<dbReference type="PANTHER" id="PTHR24126:SF14">
    <property type="entry name" value="ANK_REP_REGION DOMAIN-CONTAINING PROTEIN"/>
    <property type="match status" value="1"/>
</dbReference>
<dbReference type="PANTHER" id="PTHR24126">
    <property type="entry name" value="ANKYRIN REPEAT, PH AND SEC7 DOMAIN CONTAINING PROTEIN SECG-RELATED"/>
    <property type="match status" value="1"/>
</dbReference>
<evidence type="ECO:0000313" key="4">
    <source>
        <dbReference type="EMBL" id="CAH1153955.1"/>
    </source>
</evidence>
<keyword evidence="1" id="KW-0677">Repeat</keyword>
<evidence type="ECO:0000256" key="1">
    <source>
        <dbReference type="ARBA" id="ARBA00022737"/>
    </source>
</evidence>
<dbReference type="SUPFAM" id="SSF48403">
    <property type="entry name" value="Ankyrin repeat"/>
    <property type="match status" value="1"/>
</dbReference>
<dbReference type="Pfam" id="PF12796">
    <property type="entry name" value="Ank_2"/>
    <property type="match status" value="2"/>
</dbReference>
<dbReference type="PROSITE" id="PS50297">
    <property type="entry name" value="ANK_REP_REGION"/>
    <property type="match status" value="5"/>
</dbReference>
<reference evidence="4" key="1">
    <citation type="submission" date="2022-01" db="EMBL/GenBank/DDBJ databases">
        <authorList>
            <person name="King R."/>
        </authorList>
    </citation>
    <scope>NUCLEOTIDE SEQUENCE</scope>
</reference>
<evidence type="ECO:0000256" key="2">
    <source>
        <dbReference type="ARBA" id="ARBA00023043"/>
    </source>
</evidence>
<dbReference type="OrthoDB" id="6745084at2759"/>
<dbReference type="AlphaFoldDB" id="A0A9P0DQ20"/>
<dbReference type="InterPro" id="IPR036770">
    <property type="entry name" value="Ankyrin_rpt-contain_sf"/>
</dbReference>
<dbReference type="InterPro" id="IPR002110">
    <property type="entry name" value="Ankyrin_rpt"/>
</dbReference>
<dbReference type="Pfam" id="PF00023">
    <property type="entry name" value="Ank"/>
    <property type="match status" value="1"/>
</dbReference>
<evidence type="ECO:0000313" key="5">
    <source>
        <dbReference type="Proteomes" id="UP001153737"/>
    </source>
</evidence>
<dbReference type="Gene3D" id="1.25.40.20">
    <property type="entry name" value="Ankyrin repeat-containing domain"/>
    <property type="match status" value="2"/>
</dbReference>
<dbReference type="InterPro" id="IPR027417">
    <property type="entry name" value="P-loop_NTPase"/>
</dbReference>
<gene>
    <name evidence="4" type="ORF">PHAECO_LOCUS4945</name>
</gene>
<evidence type="ECO:0000256" key="3">
    <source>
        <dbReference type="PROSITE-ProRule" id="PRU00023"/>
    </source>
</evidence>
<feature type="repeat" description="ANK" evidence="3">
    <location>
        <begin position="1034"/>
        <end position="1066"/>
    </location>
</feature>